<keyword evidence="2" id="KW-1185">Reference proteome</keyword>
<reference evidence="1 2" key="1">
    <citation type="journal article" date="2024" name="G3 (Bethesda)">
        <title>Genome assembly of Hibiscus sabdariffa L. provides insights into metabolisms of medicinal natural products.</title>
        <authorList>
            <person name="Kim T."/>
        </authorList>
    </citation>
    <scope>NUCLEOTIDE SEQUENCE [LARGE SCALE GENOMIC DNA]</scope>
    <source>
        <strain evidence="1">TK-2024</strain>
        <tissue evidence="1">Old leaves</tissue>
    </source>
</reference>
<proteinExistence type="predicted"/>
<organism evidence="1 2">
    <name type="scientific">Hibiscus sabdariffa</name>
    <name type="common">roselle</name>
    <dbReference type="NCBI Taxonomy" id="183260"/>
    <lineage>
        <taxon>Eukaryota</taxon>
        <taxon>Viridiplantae</taxon>
        <taxon>Streptophyta</taxon>
        <taxon>Embryophyta</taxon>
        <taxon>Tracheophyta</taxon>
        <taxon>Spermatophyta</taxon>
        <taxon>Magnoliopsida</taxon>
        <taxon>eudicotyledons</taxon>
        <taxon>Gunneridae</taxon>
        <taxon>Pentapetalae</taxon>
        <taxon>rosids</taxon>
        <taxon>malvids</taxon>
        <taxon>Malvales</taxon>
        <taxon>Malvaceae</taxon>
        <taxon>Malvoideae</taxon>
        <taxon>Hibiscus</taxon>
    </lineage>
</organism>
<dbReference type="PANTHER" id="PTHR34280">
    <property type="entry name" value="OS01G0920100 PROTEIN"/>
    <property type="match status" value="1"/>
</dbReference>
<name>A0ABR2R743_9ROSI</name>
<dbReference type="InterPro" id="IPR038947">
    <property type="entry name" value="At3g27210-like"/>
</dbReference>
<dbReference type="Proteomes" id="UP001396334">
    <property type="component" value="Unassembled WGS sequence"/>
</dbReference>
<dbReference type="PANTHER" id="PTHR34280:SF2">
    <property type="entry name" value="OS01G0920100 PROTEIN"/>
    <property type="match status" value="1"/>
</dbReference>
<sequence>MTVLAHDIQYSKEKRPFSFINADGEEEETFFDSRGWVRSDSEDEYFSSNICSHEAPAPAPPLEETKELVELFQDPFWSDVLTQRPNINDVSIHRDKNKIQLVELLEDWSWKKEQVSGSAVSKNPTIFIFSHPSSSRDSMAVAVGRGKAQPMATRELRKTSQNLR</sequence>
<protein>
    <submittedName>
        <fullName evidence="1">Uncharacterized protein</fullName>
    </submittedName>
</protein>
<comment type="caution">
    <text evidence="1">The sequence shown here is derived from an EMBL/GenBank/DDBJ whole genome shotgun (WGS) entry which is preliminary data.</text>
</comment>
<evidence type="ECO:0000313" key="2">
    <source>
        <dbReference type="Proteomes" id="UP001396334"/>
    </source>
</evidence>
<evidence type="ECO:0000313" key="1">
    <source>
        <dbReference type="EMBL" id="KAK9008770.1"/>
    </source>
</evidence>
<gene>
    <name evidence="1" type="ORF">V6N11_080248</name>
</gene>
<accession>A0ABR2R743</accession>
<dbReference type="EMBL" id="JBBPBN010000025">
    <property type="protein sequence ID" value="KAK9008770.1"/>
    <property type="molecule type" value="Genomic_DNA"/>
</dbReference>